<organism evidence="18">
    <name type="scientific">Human papillomavirus</name>
    <dbReference type="NCBI Taxonomy" id="10566"/>
    <lineage>
        <taxon>Viruses</taxon>
        <taxon>Monodnaviria</taxon>
        <taxon>Shotokuvirae</taxon>
        <taxon>Cossaviricota</taxon>
        <taxon>Papovaviricetes</taxon>
        <taxon>Zurhausenvirales</taxon>
        <taxon>Papillomaviridae</taxon>
    </lineage>
</organism>
<sequence length="143" mass="16709">MDQQFPTSLDVYCETFGISFFCLKLKCIFCGTWLSLTELAEFFEKHLSLVWKNNVCHACCLKCLCLSARYETQHYFQCACEVENLSALLNKSLDEIIIRCYFCFALLDLPTKCDLIARKKPACLVRGHWRAPCRQCLNRELWL</sequence>
<evidence type="ECO:0000256" key="3">
    <source>
        <dbReference type="ARBA" id="ARBA00022562"/>
    </source>
</evidence>
<gene>
    <name evidence="16" type="primary">E6</name>
</gene>
<dbReference type="InterPro" id="IPR001334">
    <property type="entry name" value="E6"/>
</dbReference>
<dbReference type="HAMAP" id="MF_04006">
    <property type="entry name" value="HPV_E6"/>
    <property type="match status" value="1"/>
</dbReference>
<evidence type="ECO:0000256" key="1">
    <source>
        <dbReference type="ARBA" id="ARBA00006346"/>
    </source>
</evidence>
<evidence type="ECO:0000313" key="18">
    <source>
        <dbReference type="EMBL" id="AYA94264.1"/>
    </source>
</evidence>
<keyword evidence="10 16" id="KW-0238">DNA-binding</keyword>
<comment type="similarity">
    <text evidence="1 16 17">Belongs to the papillomaviridae E6 protein family.</text>
</comment>
<evidence type="ECO:0000256" key="17">
    <source>
        <dbReference type="RuleBase" id="RU363123"/>
    </source>
</evidence>
<evidence type="ECO:0000256" key="10">
    <source>
        <dbReference type="ARBA" id="ARBA00023125"/>
    </source>
</evidence>
<dbReference type="InterPro" id="IPR038575">
    <property type="entry name" value="E6_sf"/>
</dbReference>
<name>A0A385PK71_9PAPI</name>
<dbReference type="SUPFAM" id="SSF161229">
    <property type="entry name" value="E6 C-terminal domain-like"/>
    <property type="match status" value="2"/>
</dbReference>
<keyword evidence="5 16" id="KW-1090">Inhibition of host innate immune response by virus</keyword>
<evidence type="ECO:0000256" key="7">
    <source>
        <dbReference type="ARBA" id="ARBA00022771"/>
    </source>
</evidence>
<reference evidence="18" key="1">
    <citation type="journal article" date="2018" name="Nat. Med.">
        <title>Expanded skin virome in DOCK8-deficient patients.</title>
        <authorList>
            <consortium name="NISC Comparative Sequencing Program"/>
            <person name="Tirosh O."/>
            <person name="Conlan S."/>
            <person name="Deming C."/>
            <person name="Lee-Lin S.Q."/>
            <person name="Huang X."/>
            <person name="Su H.C."/>
            <person name="Freeman A.F."/>
            <person name="Segre J.A."/>
            <person name="Kong H.H."/>
        </authorList>
    </citation>
    <scope>NUCLEOTIDE SEQUENCE</scope>
    <source>
        <strain evidence="18">HPV-mSK_160</strain>
    </source>
</reference>
<feature type="zinc finger region" evidence="16">
    <location>
        <begin position="27"/>
        <end position="63"/>
    </location>
</feature>
<keyword evidence="15 16" id="KW-1119">Modulation of host cell apoptosis by virus</keyword>
<proteinExistence type="inferred from homology"/>
<keyword evidence="7 16" id="KW-0863">Zinc-finger</keyword>
<dbReference type="EMBL" id="MH777302">
    <property type="protein sequence ID" value="AYA94264.1"/>
    <property type="molecule type" value="Genomic_DNA"/>
</dbReference>
<keyword evidence="14 16" id="KW-0899">Viral immunoevasion</keyword>
<dbReference type="GO" id="GO:0039502">
    <property type="term" value="P:symbiont-mediated suppression of host type I interferon-mediated signaling pathway"/>
    <property type="evidence" value="ECO:0007669"/>
    <property type="project" value="UniProtKB-UniRule"/>
</dbReference>
<dbReference type="GO" id="GO:0052150">
    <property type="term" value="P:symbiont-mediated perturbation of host apoptosis"/>
    <property type="evidence" value="ECO:0007669"/>
    <property type="project" value="UniProtKB-KW"/>
</dbReference>
<feature type="zinc finger region" evidence="16">
    <location>
        <begin position="100"/>
        <end position="136"/>
    </location>
</feature>
<keyword evidence="3 16" id="KW-1048">Host nucleus</keyword>
<evidence type="ECO:0000256" key="4">
    <source>
        <dbReference type="ARBA" id="ARBA00022581"/>
    </source>
</evidence>
<keyword evidence="9 16" id="KW-0805">Transcription regulation</keyword>
<dbReference type="GO" id="GO:0039648">
    <property type="term" value="P:symbiont-mediated perturbation of host ubiquitin-like protein modification"/>
    <property type="evidence" value="ECO:0007669"/>
    <property type="project" value="UniProtKB-UniRule"/>
</dbReference>
<keyword evidence="2 16" id="KW-0244">Early protein</keyword>
<evidence type="ECO:0000256" key="5">
    <source>
        <dbReference type="ARBA" id="ARBA00022632"/>
    </source>
</evidence>
<dbReference type="Gene3D" id="3.30.240.40">
    <property type="entry name" value="E6 early regulatory protein"/>
    <property type="match status" value="2"/>
</dbReference>
<evidence type="ECO:0000256" key="6">
    <source>
        <dbReference type="ARBA" id="ARBA00022723"/>
    </source>
</evidence>
<dbReference type="GO" id="GO:0006351">
    <property type="term" value="P:DNA-templated transcription"/>
    <property type="evidence" value="ECO:0007669"/>
    <property type="project" value="UniProtKB-UniRule"/>
</dbReference>
<dbReference type="GO" id="GO:0042025">
    <property type="term" value="C:host cell nucleus"/>
    <property type="evidence" value="ECO:0007669"/>
    <property type="project" value="UniProtKB-SubCell"/>
</dbReference>
<comment type="function">
    <text evidence="16">Plays a major role in the induction and maintenance of cellular transformation. E6 associates with host UBE3A/E6-AP ubiquitin-protein ligase and modulates its activity. Protects host keratinocytes from apoptosis by mediating the degradation of host BAK1. May also inhibit host immune response.</text>
</comment>
<evidence type="ECO:0000256" key="9">
    <source>
        <dbReference type="ARBA" id="ARBA00023015"/>
    </source>
</evidence>
<keyword evidence="8 16" id="KW-0862">Zinc</keyword>
<dbReference type="GO" id="GO:0003677">
    <property type="term" value="F:DNA binding"/>
    <property type="evidence" value="ECO:0007669"/>
    <property type="project" value="UniProtKB-UniRule"/>
</dbReference>
<keyword evidence="13 16" id="KW-1035">Host cytoplasm</keyword>
<comment type="subunit">
    <text evidence="16">Forms homodimers. Interacts with ubiquitin-protein ligase UBE3A/E6-AP; this interaction stimulates UBE3A ubiquitin activity. Interacts with host BAK1.</text>
</comment>
<keyword evidence="4 16" id="KW-0945">Host-virus interaction</keyword>
<keyword evidence="6 16" id="KW-0479">Metal-binding</keyword>
<keyword evidence="12 16" id="KW-0804">Transcription</keyword>
<dbReference type="GO" id="GO:0006355">
    <property type="term" value="P:regulation of DNA-templated transcription"/>
    <property type="evidence" value="ECO:0007669"/>
    <property type="project" value="UniProtKB-UniRule"/>
</dbReference>
<evidence type="ECO:0000256" key="12">
    <source>
        <dbReference type="ARBA" id="ARBA00023163"/>
    </source>
</evidence>
<comment type="caution">
    <text evidence="16">Lacks conserved residue(s) required for the propagation of feature annotation.</text>
</comment>
<comment type="subcellular location">
    <subcellularLocation>
        <location evidence="16 17">Host cytoplasm</location>
    </subcellularLocation>
    <subcellularLocation>
        <location evidence="16 17">Host nucleus</location>
    </subcellularLocation>
</comment>
<evidence type="ECO:0000256" key="11">
    <source>
        <dbReference type="ARBA" id="ARBA00023159"/>
    </source>
</evidence>
<accession>A0A385PK71</accession>
<evidence type="ECO:0000256" key="8">
    <source>
        <dbReference type="ARBA" id="ARBA00022833"/>
    </source>
</evidence>
<evidence type="ECO:0000256" key="16">
    <source>
        <dbReference type="HAMAP-Rule" id="MF_04006"/>
    </source>
</evidence>
<dbReference type="GO" id="GO:0052170">
    <property type="term" value="P:symbiont-mediated suppression of host innate immune response"/>
    <property type="evidence" value="ECO:0007669"/>
    <property type="project" value="UniProtKB-KW"/>
</dbReference>
<dbReference type="Pfam" id="PF00518">
    <property type="entry name" value="E6"/>
    <property type="match status" value="1"/>
</dbReference>
<dbReference type="GO" id="GO:0030430">
    <property type="term" value="C:host cell cytoplasm"/>
    <property type="evidence" value="ECO:0007669"/>
    <property type="project" value="UniProtKB-SubCell"/>
</dbReference>
<evidence type="ECO:0000256" key="15">
    <source>
        <dbReference type="ARBA" id="ARBA00023323"/>
    </source>
</evidence>
<evidence type="ECO:0000256" key="14">
    <source>
        <dbReference type="ARBA" id="ARBA00023280"/>
    </source>
</evidence>
<evidence type="ECO:0000256" key="2">
    <source>
        <dbReference type="ARBA" id="ARBA00022518"/>
    </source>
</evidence>
<keyword evidence="11 16" id="KW-0010">Activator</keyword>
<evidence type="ECO:0000256" key="13">
    <source>
        <dbReference type="ARBA" id="ARBA00023200"/>
    </source>
</evidence>
<protein>
    <recommendedName>
        <fullName evidence="16 17">Protein E6</fullName>
    </recommendedName>
</protein>
<dbReference type="GO" id="GO:0008270">
    <property type="term" value="F:zinc ion binding"/>
    <property type="evidence" value="ECO:0007669"/>
    <property type="project" value="UniProtKB-KW"/>
</dbReference>